<dbReference type="AlphaFoldDB" id="A0AAX6FR16"/>
<protein>
    <submittedName>
        <fullName evidence="2">Uncharacterized protein</fullName>
    </submittedName>
</protein>
<name>A0AAX6FR16_IRIPA</name>
<keyword evidence="1" id="KW-0472">Membrane</keyword>
<keyword evidence="1" id="KW-1133">Transmembrane helix</keyword>
<gene>
    <name evidence="2" type="ORF">M6B38_132080</name>
    <name evidence="3" type="ORF">M6B38_305855</name>
</gene>
<organism evidence="2 4">
    <name type="scientific">Iris pallida</name>
    <name type="common">Sweet iris</name>
    <dbReference type="NCBI Taxonomy" id="29817"/>
    <lineage>
        <taxon>Eukaryota</taxon>
        <taxon>Viridiplantae</taxon>
        <taxon>Streptophyta</taxon>
        <taxon>Embryophyta</taxon>
        <taxon>Tracheophyta</taxon>
        <taxon>Spermatophyta</taxon>
        <taxon>Magnoliopsida</taxon>
        <taxon>Liliopsida</taxon>
        <taxon>Asparagales</taxon>
        <taxon>Iridaceae</taxon>
        <taxon>Iridoideae</taxon>
        <taxon>Irideae</taxon>
        <taxon>Iris</taxon>
    </lineage>
</organism>
<evidence type="ECO:0000256" key="1">
    <source>
        <dbReference type="SAM" id="Phobius"/>
    </source>
</evidence>
<feature type="transmembrane region" description="Helical" evidence="1">
    <location>
        <begin position="21"/>
        <end position="39"/>
    </location>
</feature>
<keyword evidence="1" id="KW-0812">Transmembrane</keyword>
<feature type="transmembrane region" description="Helical" evidence="1">
    <location>
        <begin position="54"/>
        <end position="73"/>
    </location>
</feature>
<evidence type="ECO:0000313" key="4">
    <source>
        <dbReference type="Proteomes" id="UP001140949"/>
    </source>
</evidence>
<reference evidence="2" key="1">
    <citation type="journal article" date="2023" name="GigaByte">
        <title>Genome assembly of the bearded iris, Iris pallida Lam.</title>
        <authorList>
            <person name="Bruccoleri R.E."/>
            <person name="Oakeley E.J."/>
            <person name="Faust A.M.E."/>
            <person name="Altorfer M."/>
            <person name="Dessus-Babus S."/>
            <person name="Burckhardt D."/>
            <person name="Oertli M."/>
            <person name="Naumann U."/>
            <person name="Petersen F."/>
            <person name="Wong J."/>
        </authorList>
    </citation>
    <scope>NUCLEOTIDE SEQUENCE</scope>
    <source>
        <strain evidence="2">GSM-AAB239-AS_SAM_17_03QT</strain>
    </source>
</reference>
<sequence length="78" mass="9183">MKCPNQLSFKLYIRERQCRTPKTRLATFFGSGICFQIISTKGMDTCPTQIDSRIQPIVFFIQATLVIAFNFWYRHSDR</sequence>
<dbReference type="EMBL" id="JANAVB010026841">
    <property type="protein sequence ID" value="KAJ6818854.1"/>
    <property type="molecule type" value="Genomic_DNA"/>
</dbReference>
<evidence type="ECO:0000313" key="2">
    <source>
        <dbReference type="EMBL" id="KAJ6818854.1"/>
    </source>
</evidence>
<keyword evidence="4" id="KW-1185">Reference proteome</keyword>
<accession>A0AAX6FR16</accession>
<comment type="caution">
    <text evidence="2">The sequence shown here is derived from an EMBL/GenBank/DDBJ whole genome shotgun (WGS) entry which is preliminary data.</text>
</comment>
<reference evidence="2" key="2">
    <citation type="submission" date="2023-04" db="EMBL/GenBank/DDBJ databases">
        <authorList>
            <person name="Bruccoleri R.E."/>
            <person name="Oakeley E.J."/>
            <person name="Faust A.-M."/>
            <person name="Dessus-Babus S."/>
            <person name="Altorfer M."/>
            <person name="Burckhardt D."/>
            <person name="Oertli M."/>
            <person name="Naumann U."/>
            <person name="Petersen F."/>
            <person name="Wong J."/>
        </authorList>
    </citation>
    <scope>NUCLEOTIDE SEQUENCE</scope>
    <source>
        <strain evidence="2">GSM-AAB239-AS_SAM_17_03QT</strain>
        <tissue evidence="2">Leaf</tissue>
    </source>
</reference>
<evidence type="ECO:0000313" key="3">
    <source>
        <dbReference type="EMBL" id="KAJ6841609.1"/>
    </source>
</evidence>
<dbReference type="Proteomes" id="UP001140949">
    <property type="component" value="Unassembled WGS sequence"/>
</dbReference>
<dbReference type="EMBL" id="JANAVB010008435">
    <property type="protein sequence ID" value="KAJ6841609.1"/>
    <property type="molecule type" value="Genomic_DNA"/>
</dbReference>
<proteinExistence type="predicted"/>